<evidence type="ECO:0000259" key="4">
    <source>
        <dbReference type="PROSITE" id="PS50303"/>
    </source>
</evidence>
<evidence type="ECO:0000313" key="5">
    <source>
        <dbReference type="EMBL" id="SCU70127.1"/>
    </source>
</evidence>
<dbReference type="SUPFAM" id="SSF48371">
    <property type="entry name" value="ARM repeat"/>
    <property type="match status" value="1"/>
</dbReference>
<keyword evidence="1" id="KW-0677">Repeat</keyword>
<protein>
    <submittedName>
        <fullName evidence="5">Pumilio/PUF RNA binding protein 2</fullName>
    </submittedName>
</protein>
<comment type="caution">
    <text evidence="5">The sequence shown here is derived from an EMBL/GenBank/DDBJ whole genome shotgun (WGS) entry which is preliminary data.</text>
</comment>
<sequence>MSGWDEPVSSNTPPGSGEADWLAGADDIFSGSGALLADPRDVRRAETAPMVLTMFSSDGTLCIGSLEADVPPEEEYRYAEEYHREYYSKYPRDPRMLVPLRSNNFGRRGSGAGRRGTSATNTQPQDGVGVVGDSGTTKVTGSTAVGTSVGERTPRHDLCGEVARLNSGSASPPRRGSRDAAPTGGETEGFKRLHSAMGSLEPPSAAPGSSGSFSVNVGAVDLANMKANGEGMQNGSLTQQDTSSGQQPQQVDTLSRRAPGSSRNRSTSNYGQKNGAFKQPSNGEVGGDRFTNEEPTTARDNLESNHALAVSDEFRLQVVSLCKDQDGSRCVQRLLNNPENIEPIFNEVFPRTHELIIDVFGNYVLQKLLDMLPTESDMCKRLIKQVSGRLKEYSFQMYGCRVIQKMLEKASPEKREEVLFELKDCLVECIFDQNANHVAQKLIEVIPEKTQLLVDSFMPHLKALSRHPYGCRVLQCVFERCSTAHGVNIRPMLEAVLENVHEYVMDQYGNYVVQYALLNAPEELRQRFVTQLIPHVYALSCSKFASNVAEKTIIKANAEELQQVVETLTHPLGASEDGNYLVLMMQDQYANYVVQRLLQQVTKAQQQHIAEQIRPHLHTIRCSVYGQHLVQKMECMGMPLWGEAGAVYGGSFPCDFNGSHSPSSMGRGGSRKPRQSSTGHSSMSNTQGIHSNSMSLVEHSMIPGNTYPQPSPGAVALGGQPMLPLATTGGAHCGYGYIGSPTDTMIMTRAPPPPPQQPQQLPMGTPGLAISSQACFPGMMSPPQRSMSDGRDMYSAGLVYTRGRGEIMSPTPSDGFAHPFQAYPATLAPRVFYRGGAQSFYSCMPTL</sequence>
<dbReference type="RefSeq" id="XP_067080998.1">
    <property type="nucleotide sequence ID" value="XM_067224897.1"/>
</dbReference>
<dbReference type="InterPro" id="IPR016024">
    <property type="entry name" value="ARM-type_fold"/>
</dbReference>
<gene>
    <name evidence="5" type="ORF">TEOVI_000169600</name>
</gene>
<dbReference type="PANTHER" id="PTHR12537">
    <property type="entry name" value="RNA BINDING PROTEIN PUMILIO-RELATED"/>
    <property type="match status" value="1"/>
</dbReference>
<dbReference type="Pfam" id="PF22493">
    <property type="entry name" value="PUF_NOP9"/>
    <property type="match status" value="1"/>
</dbReference>
<dbReference type="EMBL" id="CZPT02001359">
    <property type="protein sequence ID" value="SCU70127.1"/>
    <property type="molecule type" value="Genomic_DNA"/>
</dbReference>
<feature type="compositionally biased region" description="Low complexity" evidence="3">
    <location>
        <begin position="238"/>
        <end position="250"/>
    </location>
</feature>
<evidence type="ECO:0000256" key="3">
    <source>
        <dbReference type="SAM" id="MobiDB-lite"/>
    </source>
</evidence>
<keyword evidence="6" id="KW-1185">Reference proteome</keyword>
<dbReference type="InterPro" id="IPR011989">
    <property type="entry name" value="ARM-like"/>
</dbReference>
<dbReference type="VEuPathDB" id="TriTrypDB:TEOVI_000169600"/>
<feature type="domain" description="PUM-HD" evidence="4">
    <location>
        <begin position="291"/>
        <end position="637"/>
    </location>
</feature>
<dbReference type="AlphaFoldDB" id="A0A1G4IDA8"/>
<dbReference type="InterPro" id="IPR001313">
    <property type="entry name" value="Pumilio_RNA-bd_rpt"/>
</dbReference>
<feature type="repeat" description="Pumilio" evidence="2">
    <location>
        <begin position="347"/>
        <end position="384"/>
    </location>
</feature>
<feature type="compositionally biased region" description="Low complexity" evidence="3">
    <location>
        <begin position="115"/>
        <end position="143"/>
    </location>
</feature>
<feature type="compositionally biased region" description="Basic and acidic residues" evidence="3">
    <location>
        <begin position="286"/>
        <end position="298"/>
    </location>
</feature>
<dbReference type="GO" id="GO:0010608">
    <property type="term" value="P:post-transcriptional regulation of gene expression"/>
    <property type="evidence" value="ECO:0007669"/>
    <property type="project" value="TreeGrafter"/>
</dbReference>
<dbReference type="GeneID" id="92375636"/>
<feature type="compositionally biased region" description="Polar residues" evidence="3">
    <location>
        <begin position="675"/>
        <end position="689"/>
    </location>
</feature>
<dbReference type="Pfam" id="PF00806">
    <property type="entry name" value="PUF"/>
    <property type="match status" value="1"/>
</dbReference>
<dbReference type="InterPro" id="IPR033712">
    <property type="entry name" value="Pumilio_RNA-bd"/>
</dbReference>
<evidence type="ECO:0000256" key="2">
    <source>
        <dbReference type="PROSITE-ProRule" id="PRU00317"/>
    </source>
</evidence>
<reference evidence="5" key="1">
    <citation type="submission" date="2016-09" db="EMBL/GenBank/DDBJ databases">
        <authorList>
            <person name="Hebert L."/>
            <person name="Moumen B."/>
        </authorList>
    </citation>
    <scope>NUCLEOTIDE SEQUENCE [LARGE SCALE GENOMIC DNA]</scope>
    <source>
        <strain evidence="5">OVI</strain>
    </source>
</reference>
<feature type="repeat" description="Pumilio" evidence="2">
    <location>
        <begin position="576"/>
        <end position="611"/>
    </location>
</feature>
<dbReference type="Gene3D" id="1.25.10.10">
    <property type="entry name" value="Leucine-rich Repeat Variant"/>
    <property type="match status" value="1"/>
</dbReference>
<evidence type="ECO:0000256" key="1">
    <source>
        <dbReference type="ARBA" id="ARBA00022737"/>
    </source>
</evidence>
<feature type="compositionally biased region" description="Polar residues" evidence="3">
    <location>
        <begin position="261"/>
        <end position="272"/>
    </location>
</feature>
<dbReference type="GO" id="GO:0005737">
    <property type="term" value="C:cytoplasm"/>
    <property type="evidence" value="ECO:0007669"/>
    <property type="project" value="TreeGrafter"/>
</dbReference>
<accession>A0A1G4IDA8</accession>
<dbReference type="InterPro" id="IPR033133">
    <property type="entry name" value="PUM-HD"/>
</dbReference>
<feature type="repeat" description="Pumilio" evidence="2">
    <location>
        <begin position="456"/>
        <end position="494"/>
    </location>
</feature>
<feature type="compositionally biased region" description="Low complexity" evidence="3">
    <location>
        <begin position="167"/>
        <end position="182"/>
    </location>
</feature>
<feature type="region of interest" description="Disordered" evidence="3">
    <location>
        <begin position="228"/>
        <end position="298"/>
    </location>
</feature>
<dbReference type="PROSITE" id="PS50302">
    <property type="entry name" value="PUM"/>
    <property type="match status" value="6"/>
</dbReference>
<proteinExistence type="predicted"/>
<feature type="region of interest" description="Disordered" evidence="3">
    <location>
        <begin position="659"/>
        <end position="689"/>
    </location>
</feature>
<feature type="repeat" description="Pumilio" evidence="2">
    <location>
        <begin position="495"/>
        <end position="530"/>
    </location>
</feature>
<name>A0A1G4IDA8_TRYEQ</name>
<dbReference type="PROSITE" id="PS50303">
    <property type="entry name" value="PUM_HD"/>
    <property type="match status" value="1"/>
</dbReference>
<dbReference type="GO" id="GO:0003729">
    <property type="term" value="F:mRNA binding"/>
    <property type="evidence" value="ECO:0007669"/>
    <property type="project" value="TreeGrafter"/>
</dbReference>
<organism evidence="5 6">
    <name type="scientific">Trypanosoma equiperdum</name>
    <dbReference type="NCBI Taxonomy" id="5694"/>
    <lineage>
        <taxon>Eukaryota</taxon>
        <taxon>Discoba</taxon>
        <taxon>Euglenozoa</taxon>
        <taxon>Kinetoplastea</taxon>
        <taxon>Metakinetoplastina</taxon>
        <taxon>Trypanosomatida</taxon>
        <taxon>Trypanosomatidae</taxon>
        <taxon>Trypanosoma</taxon>
    </lineage>
</organism>
<feature type="repeat" description="Pumilio" evidence="2">
    <location>
        <begin position="531"/>
        <end position="566"/>
    </location>
</feature>
<dbReference type="PANTHER" id="PTHR12537:SF12">
    <property type="entry name" value="MATERNAL PROTEIN PUMILIO"/>
    <property type="match status" value="1"/>
</dbReference>
<feature type="region of interest" description="Disordered" evidence="3">
    <location>
        <begin position="1"/>
        <end position="24"/>
    </location>
</feature>
<feature type="region of interest" description="Disordered" evidence="3">
    <location>
        <begin position="101"/>
        <end position="189"/>
    </location>
</feature>
<feature type="repeat" description="Pumilio" evidence="2">
    <location>
        <begin position="385"/>
        <end position="421"/>
    </location>
</feature>
<dbReference type="Proteomes" id="UP000195570">
    <property type="component" value="Unassembled WGS sequence"/>
</dbReference>
<dbReference type="CDD" id="cd07920">
    <property type="entry name" value="Pumilio"/>
    <property type="match status" value="1"/>
</dbReference>
<evidence type="ECO:0000313" key="6">
    <source>
        <dbReference type="Proteomes" id="UP000195570"/>
    </source>
</evidence>
<dbReference type="SMART" id="SM00025">
    <property type="entry name" value="Pumilio"/>
    <property type="match status" value="8"/>
</dbReference>